<sequence>MSGPPARGVILPEYRVARRPDKAFFNNAFRIKVPARICIYERSRCTRAQREVKRGVCGDLKVRGRASRSIAPARSRSLKKVWRRFSRAGRQAENRGPILRSIDKNDPIARLHALASFRHHHGRLARVESRAFDRKAVKDKKEKETKSNAAVPTSENEEIAASTTNGSNFTHKTAGFAVIKTPGRTRYVIRQTFAVTRFRAGRSPTAGLS</sequence>
<organism evidence="2 3">
    <name type="scientific">Eumeta variegata</name>
    <name type="common">Bagworm moth</name>
    <name type="synonym">Eumeta japonica</name>
    <dbReference type="NCBI Taxonomy" id="151549"/>
    <lineage>
        <taxon>Eukaryota</taxon>
        <taxon>Metazoa</taxon>
        <taxon>Ecdysozoa</taxon>
        <taxon>Arthropoda</taxon>
        <taxon>Hexapoda</taxon>
        <taxon>Insecta</taxon>
        <taxon>Pterygota</taxon>
        <taxon>Neoptera</taxon>
        <taxon>Endopterygota</taxon>
        <taxon>Lepidoptera</taxon>
        <taxon>Glossata</taxon>
        <taxon>Ditrysia</taxon>
        <taxon>Tineoidea</taxon>
        <taxon>Psychidae</taxon>
        <taxon>Oiketicinae</taxon>
        <taxon>Eumeta</taxon>
    </lineage>
</organism>
<evidence type="ECO:0000256" key="1">
    <source>
        <dbReference type="SAM" id="MobiDB-lite"/>
    </source>
</evidence>
<feature type="region of interest" description="Disordered" evidence="1">
    <location>
        <begin position="136"/>
        <end position="167"/>
    </location>
</feature>
<proteinExistence type="predicted"/>
<gene>
    <name evidence="2" type="ORF">EVAR_88090_1</name>
</gene>
<name>A0A4C1WJF0_EUMVA</name>
<dbReference type="EMBL" id="BGZK01000561">
    <property type="protein sequence ID" value="GBP50254.1"/>
    <property type="molecule type" value="Genomic_DNA"/>
</dbReference>
<keyword evidence="3" id="KW-1185">Reference proteome</keyword>
<protein>
    <submittedName>
        <fullName evidence="2">Uncharacterized protein</fullName>
    </submittedName>
</protein>
<feature type="compositionally biased region" description="Basic and acidic residues" evidence="1">
    <location>
        <begin position="136"/>
        <end position="146"/>
    </location>
</feature>
<evidence type="ECO:0000313" key="3">
    <source>
        <dbReference type="Proteomes" id="UP000299102"/>
    </source>
</evidence>
<evidence type="ECO:0000313" key="2">
    <source>
        <dbReference type="EMBL" id="GBP50254.1"/>
    </source>
</evidence>
<dbReference type="Proteomes" id="UP000299102">
    <property type="component" value="Unassembled WGS sequence"/>
</dbReference>
<comment type="caution">
    <text evidence="2">The sequence shown here is derived from an EMBL/GenBank/DDBJ whole genome shotgun (WGS) entry which is preliminary data.</text>
</comment>
<dbReference type="AlphaFoldDB" id="A0A4C1WJF0"/>
<accession>A0A4C1WJF0</accession>
<reference evidence="2 3" key="1">
    <citation type="journal article" date="2019" name="Commun. Biol.">
        <title>The bagworm genome reveals a unique fibroin gene that provides high tensile strength.</title>
        <authorList>
            <person name="Kono N."/>
            <person name="Nakamura H."/>
            <person name="Ohtoshi R."/>
            <person name="Tomita M."/>
            <person name="Numata K."/>
            <person name="Arakawa K."/>
        </authorList>
    </citation>
    <scope>NUCLEOTIDE SEQUENCE [LARGE SCALE GENOMIC DNA]</scope>
</reference>